<evidence type="ECO:0000256" key="1">
    <source>
        <dbReference type="SAM" id="MobiDB-lite"/>
    </source>
</evidence>
<dbReference type="OrthoDB" id="31170at2759"/>
<dbReference type="Gene3D" id="2.30.29.30">
    <property type="entry name" value="Pleckstrin-homology domain (PH domain)/Phosphotyrosine-binding domain (PTB)"/>
    <property type="match status" value="1"/>
</dbReference>
<dbReference type="Proteomes" id="UP000515163">
    <property type="component" value="Unplaced"/>
</dbReference>
<dbReference type="PANTHER" id="PTHR11202">
    <property type="entry name" value="SPROUTY-RELATED, EVH1 DOMAIN-CONTAINING PROTEIN FAMILY MEMBER"/>
    <property type="match status" value="1"/>
</dbReference>
<dbReference type="SMART" id="SM00461">
    <property type="entry name" value="WH1"/>
    <property type="match status" value="1"/>
</dbReference>
<protein>
    <submittedName>
        <fullName evidence="4">Protein enabled homolog isoform X1</fullName>
    </submittedName>
</protein>
<dbReference type="PROSITE" id="PS50229">
    <property type="entry name" value="WH1"/>
    <property type="match status" value="1"/>
</dbReference>
<evidence type="ECO:0000313" key="4">
    <source>
        <dbReference type="RefSeq" id="XP_031563823.1"/>
    </source>
</evidence>
<reference evidence="4" key="1">
    <citation type="submission" date="2025-08" db="UniProtKB">
        <authorList>
            <consortium name="RefSeq"/>
        </authorList>
    </citation>
    <scope>IDENTIFICATION</scope>
    <source>
        <tissue evidence="4">Tentacle</tissue>
    </source>
</reference>
<dbReference type="InterPro" id="IPR011993">
    <property type="entry name" value="PH-like_dom_sf"/>
</dbReference>
<dbReference type="Gene3D" id="1.20.5.1160">
    <property type="entry name" value="Vasodilator-stimulated phosphoprotein"/>
    <property type="match status" value="1"/>
</dbReference>
<feature type="compositionally biased region" description="Pro residues" evidence="1">
    <location>
        <begin position="217"/>
        <end position="261"/>
    </location>
</feature>
<name>A0A6P8I757_ACTTE</name>
<dbReference type="InParanoid" id="A0A6P8I757"/>
<dbReference type="PANTHER" id="PTHR11202:SF22">
    <property type="entry name" value="PROTEIN ENABLED"/>
    <property type="match status" value="1"/>
</dbReference>
<dbReference type="KEGG" id="aten:116299325"/>
<proteinExistence type="predicted"/>
<dbReference type="AlphaFoldDB" id="A0A6P8I757"/>
<dbReference type="Pfam" id="PF00568">
    <property type="entry name" value="WH1"/>
    <property type="match status" value="1"/>
</dbReference>
<evidence type="ECO:0000313" key="3">
    <source>
        <dbReference type="Proteomes" id="UP000515163"/>
    </source>
</evidence>
<feature type="compositionally biased region" description="Low complexity" evidence="1">
    <location>
        <begin position="348"/>
        <end position="362"/>
    </location>
</feature>
<dbReference type="SUPFAM" id="SSF50729">
    <property type="entry name" value="PH domain-like"/>
    <property type="match status" value="1"/>
</dbReference>
<feature type="compositionally biased region" description="Low complexity" evidence="1">
    <location>
        <begin position="191"/>
        <end position="216"/>
    </location>
</feature>
<dbReference type="RefSeq" id="XP_031563823.1">
    <property type="nucleotide sequence ID" value="XM_031707963.1"/>
</dbReference>
<gene>
    <name evidence="4" type="primary">LOC116299325</name>
</gene>
<sequence length="432" mass="45914">MSEHSVAQARASVMLYDNEKKQWQPSGGSQGLSRVNVYHHPVNNTFRIVGRKVNDHAVVINCALARGLKYNEATPTFHQWRDQRQVYGLNFQSRDDAEMFGQAVREALVSLKEATSAASAAAPQSYQYYQDSVSNGPAGGQEDMAAHIRQRQAADYDSHDNYSRSRVATGGAQDRPFRPQYDTQGSGGGSETESPSSSQLSVASSVGPTSPIQSAAPPAPTPPPAPPAPSGPAAPRPPQPPPVPGIGAPAPPPPPPAPPAPSAGGGGSLADQIAAAKLRKSSKGDSGDGGVRTERSNSVRGNNSGVGGMDMMAEMQRKLAARRAKQDDSPSTNGPVNQEEKSFPSVRSTTPSNPPSFSSNTNKASFPPPVKMNKSESSRFNSTSSSSKSDSSITNEQLEEFKSELIIAFRQELEAYKEEIIEAVRNEVSKMM</sequence>
<evidence type="ECO:0000259" key="2">
    <source>
        <dbReference type="PROSITE" id="PS50229"/>
    </source>
</evidence>
<accession>A0A6P8I757</accession>
<dbReference type="CDD" id="cd01207">
    <property type="entry name" value="EVH1_Ena_VASP-like"/>
    <property type="match status" value="1"/>
</dbReference>
<dbReference type="SUPFAM" id="SSF118370">
    <property type="entry name" value="Vasodilator-stimulated phosphoprotein, VASP, tetramerisation domain"/>
    <property type="match status" value="1"/>
</dbReference>
<feature type="compositionally biased region" description="Low complexity" evidence="1">
    <location>
        <begin position="378"/>
        <end position="392"/>
    </location>
</feature>
<organism evidence="3 4">
    <name type="scientific">Actinia tenebrosa</name>
    <name type="common">Australian red waratah sea anemone</name>
    <dbReference type="NCBI Taxonomy" id="6105"/>
    <lineage>
        <taxon>Eukaryota</taxon>
        <taxon>Metazoa</taxon>
        <taxon>Cnidaria</taxon>
        <taxon>Anthozoa</taxon>
        <taxon>Hexacorallia</taxon>
        <taxon>Actiniaria</taxon>
        <taxon>Actiniidae</taxon>
        <taxon>Actinia</taxon>
    </lineage>
</organism>
<keyword evidence="3" id="KW-1185">Reference proteome</keyword>
<dbReference type="GeneID" id="116299325"/>
<dbReference type="GO" id="GO:0017124">
    <property type="term" value="F:SH3 domain binding"/>
    <property type="evidence" value="ECO:0007669"/>
    <property type="project" value="TreeGrafter"/>
</dbReference>
<feature type="region of interest" description="Disordered" evidence="1">
    <location>
        <begin position="151"/>
        <end position="395"/>
    </location>
</feature>
<feature type="domain" description="WH1" evidence="2">
    <location>
        <begin position="1"/>
        <end position="111"/>
    </location>
</feature>
<dbReference type="InterPro" id="IPR038023">
    <property type="entry name" value="VASP_sf"/>
</dbReference>
<dbReference type="InterPro" id="IPR000697">
    <property type="entry name" value="WH1/EVH1_dom"/>
</dbReference>
<feature type="compositionally biased region" description="Basic and acidic residues" evidence="1">
    <location>
        <begin position="152"/>
        <end position="163"/>
    </location>
</feature>
<feature type="compositionally biased region" description="Basic and acidic residues" evidence="1">
    <location>
        <begin position="282"/>
        <end position="297"/>
    </location>
</feature>